<accession>A0A2U0UP56</accession>
<dbReference type="AlphaFoldDB" id="A0A2U0UP56"/>
<dbReference type="PANTHER" id="PTHR33258">
    <property type="entry name" value="TRANSPOSASE INSL FOR INSERTION SEQUENCE ELEMENT IS186A-RELATED"/>
    <property type="match status" value="1"/>
</dbReference>
<gene>
    <name evidence="2" type="ORF">C7379_101189</name>
</gene>
<sequence>MSYEDIIFSGFNFVLLQSVLQEADIMNLGKTAFAQIMSLIPGYEFDKCVKRNNGNRYVIGFKCRDLFLIMNFAQFTDKVSLCGIDVTQGSTLFQTIFARNKVIQRSTLAHINETKNWRIYHDFRLILIVWERKLYQSEPSRLDMDGIVHAFCGSTIKLNLQFSLWVRLHHDKGAVNMHTLLDLRDSIPIFIYLTEAAVRYFTAMNLIPTVSYNHYLMDKYIYFMQLFNHFHRQQVSFVTIAKNNIKYEVIEDHLVDRQAGVICNSVIKHTGLKTSKWYPDTLRIVAYDNYATGNVYRFVTNDSTHSYLTIAELYGERR</sequence>
<dbReference type="SUPFAM" id="SSF53098">
    <property type="entry name" value="Ribonuclease H-like"/>
    <property type="match status" value="1"/>
</dbReference>
<dbReference type="Pfam" id="PF14294">
    <property type="entry name" value="DUF4372"/>
    <property type="match status" value="1"/>
</dbReference>
<dbReference type="PANTHER" id="PTHR33258:SF1">
    <property type="entry name" value="TRANSPOSASE INSL FOR INSERTION SEQUENCE ELEMENT IS186A-RELATED"/>
    <property type="match status" value="1"/>
</dbReference>
<dbReference type="InterPro" id="IPR012337">
    <property type="entry name" value="RNaseH-like_sf"/>
</dbReference>
<comment type="caution">
    <text evidence="2">The sequence shown here is derived from an EMBL/GenBank/DDBJ whole genome shotgun (WGS) entry which is preliminary data.</text>
</comment>
<reference evidence="2 3" key="1">
    <citation type="submission" date="2018-05" db="EMBL/GenBank/DDBJ databases">
        <title>Genomic Encyclopedia of Type Strains, Phase IV (KMG-IV): sequencing the most valuable type-strain genomes for metagenomic binning, comparative biology and taxonomic classification.</title>
        <authorList>
            <person name="Goeker M."/>
        </authorList>
    </citation>
    <scope>NUCLEOTIDE SEQUENCE [LARGE SCALE GENOMIC DNA]</scope>
    <source>
        <strain evidence="2 3">DSM 100333</strain>
    </source>
</reference>
<keyword evidence="3" id="KW-1185">Reference proteome</keyword>
<proteinExistence type="predicted"/>
<evidence type="ECO:0000259" key="1">
    <source>
        <dbReference type="Pfam" id="PF14294"/>
    </source>
</evidence>
<feature type="domain" description="DUF4372" evidence="1">
    <location>
        <begin position="29"/>
        <end position="82"/>
    </location>
</feature>
<dbReference type="EMBL" id="QENY01000001">
    <property type="protein sequence ID" value="PVX59417.1"/>
    <property type="molecule type" value="Genomic_DNA"/>
</dbReference>
<evidence type="ECO:0000313" key="3">
    <source>
        <dbReference type="Proteomes" id="UP000245870"/>
    </source>
</evidence>
<evidence type="ECO:0000313" key="2">
    <source>
        <dbReference type="EMBL" id="PVX59417.1"/>
    </source>
</evidence>
<dbReference type="InterPro" id="IPR025399">
    <property type="entry name" value="DUF4372"/>
</dbReference>
<name>A0A2U0UP56_9BACT</name>
<organism evidence="2 3">
    <name type="scientific">Hallella colorans</name>
    <dbReference type="NCBI Taxonomy" id="1703337"/>
    <lineage>
        <taxon>Bacteria</taxon>
        <taxon>Pseudomonadati</taxon>
        <taxon>Bacteroidota</taxon>
        <taxon>Bacteroidia</taxon>
        <taxon>Bacteroidales</taxon>
        <taxon>Prevotellaceae</taxon>
        <taxon>Hallella</taxon>
    </lineage>
</organism>
<protein>
    <submittedName>
        <fullName evidence="2">Uncharacterized protein DUF4372</fullName>
    </submittedName>
</protein>
<dbReference type="Proteomes" id="UP000245870">
    <property type="component" value="Unassembled WGS sequence"/>
</dbReference>